<reference evidence="9 10" key="1">
    <citation type="submission" date="2024-01" db="EMBL/GenBank/DDBJ databases">
        <authorList>
            <consortium name="Genoscope - CEA"/>
            <person name="William W."/>
        </authorList>
    </citation>
    <scope>NUCLEOTIDE SEQUENCE [LARGE SCALE GENOMIC DNA]</scope>
    <source>
        <strain evidence="9 10">29B2s-10</strain>
    </source>
</reference>
<keyword evidence="10" id="KW-1185">Reference proteome</keyword>
<dbReference type="Proteomes" id="UP001497600">
    <property type="component" value="Chromosome H"/>
</dbReference>
<accession>A0ABP0EN09</accession>
<dbReference type="PANTHER" id="PTHR12428">
    <property type="entry name" value="OXA1"/>
    <property type="match status" value="1"/>
</dbReference>
<evidence type="ECO:0000256" key="6">
    <source>
        <dbReference type="RuleBase" id="RU003945"/>
    </source>
</evidence>
<evidence type="ECO:0000256" key="5">
    <source>
        <dbReference type="ARBA" id="ARBA00023136"/>
    </source>
</evidence>
<evidence type="ECO:0000256" key="1">
    <source>
        <dbReference type="ARBA" id="ARBA00004141"/>
    </source>
</evidence>
<comment type="similarity">
    <text evidence="2 6">Belongs to the OXA1/ALB3/YidC family.</text>
</comment>
<comment type="subcellular location">
    <subcellularLocation>
        <location evidence="1 6">Membrane</location>
        <topology evidence="1 6">Multi-pass membrane protein</topology>
    </subcellularLocation>
</comment>
<evidence type="ECO:0000313" key="10">
    <source>
        <dbReference type="Proteomes" id="UP001497600"/>
    </source>
</evidence>
<keyword evidence="3 6" id="KW-0812">Transmembrane</keyword>
<name>A0ABP0EN09_9ASCO</name>
<keyword evidence="4 7" id="KW-1133">Transmembrane helix</keyword>
<dbReference type="InterPro" id="IPR001708">
    <property type="entry name" value="YidC/ALB3/OXA1/COX18"/>
</dbReference>
<evidence type="ECO:0000256" key="7">
    <source>
        <dbReference type="SAM" id="Phobius"/>
    </source>
</evidence>
<feature type="transmembrane region" description="Helical" evidence="7">
    <location>
        <begin position="170"/>
        <end position="191"/>
    </location>
</feature>
<proteinExistence type="inferred from homology"/>
<dbReference type="InterPro" id="IPR028055">
    <property type="entry name" value="YidC/Oxa/ALB_C"/>
</dbReference>
<evidence type="ECO:0000313" key="9">
    <source>
        <dbReference type="EMBL" id="CAK7921960.1"/>
    </source>
</evidence>
<feature type="transmembrane region" description="Helical" evidence="7">
    <location>
        <begin position="54"/>
        <end position="77"/>
    </location>
</feature>
<evidence type="ECO:0000256" key="4">
    <source>
        <dbReference type="ARBA" id="ARBA00022989"/>
    </source>
</evidence>
<dbReference type="Pfam" id="PF02096">
    <property type="entry name" value="60KD_IMP"/>
    <property type="match status" value="1"/>
</dbReference>
<feature type="transmembrane region" description="Helical" evidence="7">
    <location>
        <begin position="228"/>
        <end position="248"/>
    </location>
</feature>
<feature type="transmembrane region" description="Helical" evidence="7">
    <location>
        <begin position="269"/>
        <end position="288"/>
    </location>
</feature>
<gene>
    <name evidence="9" type="primary">COX18</name>
    <name evidence="9" type="ORF">CAAN4_H20978</name>
</gene>
<dbReference type="PANTHER" id="PTHR12428:SF65">
    <property type="entry name" value="CYTOCHROME C OXIDASE ASSEMBLY PROTEIN COX18, MITOCHONDRIAL"/>
    <property type="match status" value="1"/>
</dbReference>
<sequence length="344" mass="39535">MYLGRTSLTTRRGILECVRQPVSVSQRRNFSFEPQLVVNTLTESIQAVHTFTGIPWWALIPLTTFSLRAMWTLPLAVMQRKRIQKQNEFRPVVSAMFPVMKLKLAQKVQAAKQRAASLASKPVSTDSIELSVLESQSPIASMKYEEIVLLATKERRKRQKALFKKHNIQLWKNFILPAFQIPLWVCMSLTMRNLSGWSTWDSTSNTPLDPLLREEGLLWFTDLTHFDSLHIIPVVLGVISLCNVEWTFKTLELLKTSRSRALRPTMMDSIANISRMSVVFMMAISMNAPVALTLYWLSSQLFSLVQNIFLDLNFPMSFTPKTRFNYRKTNGEAKSVIREGEEKQ</sequence>
<organism evidence="9 10">
    <name type="scientific">[Candida] anglica</name>
    <dbReference type="NCBI Taxonomy" id="148631"/>
    <lineage>
        <taxon>Eukaryota</taxon>
        <taxon>Fungi</taxon>
        <taxon>Dikarya</taxon>
        <taxon>Ascomycota</taxon>
        <taxon>Saccharomycotina</taxon>
        <taxon>Pichiomycetes</taxon>
        <taxon>Debaryomycetaceae</taxon>
        <taxon>Kurtzmaniella</taxon>
    </lineage>
</organism>
<feature type="domain" description="Membrane insertase YidC/Oxa/ALB C-terminal" evidence="8">
    <location>
        <begin position="153"/>
        <end position="310"/>
    </location>
</feature>
<dbReference type="EMBL" id="OZ004260">
    <property type="protein sequence ID" value="CAK7921960.1"/>
    <property type="molecule type" value="Genomic_DNA"/>
</dbReference>
<protein>
    <submittedName>
        <fullName evidence="9">Cytochrome c oxidase assembly protein Cox18p, mitochondrial</fullName>
    </submittedName>
</protein>
<keyword evidence="5 7" id="KW-0472">Membrane</keyword>
<dbReference type="CDD" id="cd20069">
    <property type="entry name" value="5TM_Oxa1-like"/>
    <property type="match status" value="1"/>
</dbReference>
<evidence type="ECO:0000256" key="3">
    <source>
        <dbReference type="ARBA" id="ARBA00022692"/>
    </source>
</evidence>
<evidence type="ECO:0000259" key="8">
    <source>
        <dbReference type="Pfam" id="PF02096"/>
    </source>
</evidence>
<evidence type="ECO:0000256" key="2">
    <source>
        <dbReference type="ARBA" id="ARBA00009877"/>
    </source>
</evidence>